<dbReference type="EMBL" id="JAZDUA010000183">
    <property type="protein sequence ID" value="KAK7865203.1"/>
    <property type="molecule type" value="Genomic_DNA"/>
</dbReference>
<gene>
    <name evidence="2" type="ORF">R5R35_003920</name>
</gene>
<name>A0AAN9VXL1_9ORTH</name>
<evidence type="ECO:0000313" key="2">
    <source>
        <dbReference type="EMBL" id="KAK7865203.1"/>
    </source>
</evidence>
<dbReference type="Proteomes" id="UP001378592">
    <property type="component" value="Unassembled WGS sequence"/>
</dbReference>
<feature type="region of interest" description="Disordered" evidence="1">
    <location>
        <begin position="1"/>
        <end position="27"/>
    </location>
</feature>
<dbReference type="AlphaFoldDB" id="A0AAN9VXL1"/>
<keyword evidence="3" id="KW-1185">Reference proteome</keyword>
<comment type="caution">
    <text evidence="2">The sequence shown here is derived from an EMBL/GenBank/DDBJ whole genome shotgun (WGS) entry which is preliminary data.</text>
</comment>
<evidence type="ECO:0000256" key="1">
    <source>
        <dbReference type="SAM" id="MobiDB-lite"/>
    </source>
</evidence>
<proteinExistence type="predicted"/>
<sequence length="356" mass="40036">MDSDSSESDAQSSRLGTPPRKARKRHYDKKYSKLWEKDKEFAGWLQESTKGEGYFYCKSCRCELKCAGGRFILSKHANSLKHVARVKGVASQLSITQFGQTLSKKSFEDKIKFGEIRMACLLAKNNLPFNIAGDLKKLIENVCSDSEIAKEITFEKTTAQAIVTNVIGKLSHSKLVKTLRTEKFSLIVDESTDKSTTKHLALIARTAVDFNVQDNFLCLIPIVEGTVSALHNECKEYLDNENIPYKQNMIGFAADGANTMFGSHHSLSTLFAIGSPQLFIMKCICHSFHLCASYACKTLPSGVGDFARDVYNYIQNSPKRLGDYKEFQSFLDIKPHKLLHPAQTRCCLYFLWSNGF</sequence>
<reference evidence="2 3" key="1">
    <citation type="submission" date="2024-03" db="EMBL/GenBank/DDBJ databases">
        <title>The genome assembly and annotation of the cricket Gryllus longicercus Weissman &amp; Gray.</title>
        <authorList>
            <person name="Szrajer S."/>
            <person name="Gray D."/>
            <person name="Ylla G."/>
        </authorList>
    </citation>
    <scope>NUCLEOTIDE SEQUENCE [LARGE SCALE GENOMIC DNA]</scope>
    <source>
        <strain evidence="2">DAG 2021-001</strain>
        <tissue evidence="2">Whole body minus gut</tissue>
    </source>
</reference>
<protein>
    <recommendedName>
        <fullName evidence="4">DUF4371 domain-containing protein</fullName>
    </recommendedName>
</protein>
<organism evidence="2 3">
    <name type="scientific">Gryllus longicercus</name>
    <dbReference type="NCBI Taxonomy" id="2509291"/>
    <lineage>
        <taxon>Eukaryota</taxon>
        <taxon>Metazoa</taxon>
        <taxon>Ecdysozoa</taxon>
        <taxon>Arthropoda</taxon>
        <taxon>Hexapoda</taxon>
        <taxon>Insecta</taxon>
        <taxon>Pterygota</taxon>
        <taxon>Neoptera</taxon>
        <taxon>Polyneoptera</taxon>
        <taxon>Orthoptera</taxon>
        <taxon>Ensifera</taxon>
        <taxon>Gryllidea</taxon>
        <taxon>Grylloidea</taxon>
        <taxon>Gryllidae</taxon>
        <taxon>Gryllinae</taxon>
        <taxon>Gryllus</taxon>
    </lineage>
</organism>
<dbReference type="PANTHER" id="PTHR37162">
    <property type="entry name" value="HAT FAMILY DIMERISATION DOMAINCONTAINING PROTEIN-RELATED"/>
    <property type="match status" value="1"/>
</dbReference>
<evidence type="ECO:0008006" key="4">
    <source>
        <dbReference type="Google" id="ProtNLM"/>
    </source>
</evidence>
<accession>A0AAN9VXL1</accession>
<dbReference type="PANTHER" id="PTHR37162:SF1">
    <property type="entry name" value="BED-TYPE DOMAIN-CONTAINING PROTEIN"/>
    <property type="match status" value="1"/>
</dbReference>
<evidence type="ECO:0000313" key="3">
    <source>
        <dbReference type="Proteomes" id="UP001378592"/>
    </source>
</evidence>